<protein>
    <submittedName>
        <fullName evidence="1">Uncharacterized protein</fullName>
    </submittedName>
</protein>
<name>A0A9P7RT38_9AGAR</name>
<evidence type="ECO:0000313" key="1">
    <source>
        <dbReference type="EMBL" id="KAG7088731.1"/>
    </source>
</evidence>
<comment type="caution">
    <text evidence="1">The sequence shown here is derived from an EMBL/GenBank/DDBJ whole genome shotgun (WGS) entry which is preliminary data.</text>
</comment>
<dbReference type="RefSeq" id="XP_043005202.1">
    <property type="nucleotide sequence ID" value="XM_043157834.1"/>
</dbReference>
<accession>A0A9P7RT38</accession>
<keyword evidence="2" id="KW-1185">Reference proteome</keyword>
<reference evidence="1" key="1">
    <citation type="journal article" date="2021" name="Genome Biol. Evol.">
        <title>The assembled and annotated genome of the fairy-ring fungus Marasmius oreades.</title>
        <authorList>
            <person name="Hiltunen M."/>
            <person name="Ament-Velasquez S.L."/>
            <person name="Johannesson H."/>
        </authorList>
    </citation>
    <scope>NUCLEOTIDE SEQUENCE</scope>
    <source>
        <strain evidence="1">03SP1</strain>
    </source>
</reference>
<proteinExistence type="predicted"/>
<gene>
    <name evidence="1" type="ORF">E1B28_012699</name>
</gene>
<dbReference type="AlphaFoldDB" id="A0A9P7RT38"/>
<sequence>MSMNALAIPNFTEEKRLDGRKNWPAFKQEVLLQVRAKGLLGYLHNDIQRPMPRPSTSPVIVVTDTDTQSAPENALGQQQPVITPLWSMKPSPEEWDARDRYVASGIILNTLDPVGVGIDEHRDAWFILVLCGLGLRP</sequence>
<dbReference type="Proteomes" id="UP001049176">
    <property type="component" value="Chromosome 8"/>
</dbReference>
<dbReference type="OrthoDB" id="3054003at2759"/>
<organism evidence="1 2">
    <name type="scientific">Marasmius oreades</name>
    <name type="common">fairy-ring Marasmius</name>
    <dbReference type="NCBI Taxonomy" id="181124"/>
    <lineage>
        <taxon>Eukaryota</taxon>
        <taxon>Fungi</taxon>
        <taxon>Dikarya</taxon>
        <taxon>Basidiomycota</taxon>
        <taxon>Agaricomycotina</taxon>
        <taxon>Agaricomycetes</taxon>
        <taxon>Agaricomycetidae</taxon>
        <taxon>Agaricales</taxon>
        <taxon>Marasmiineae</taxon>
        <taxon>Marasmiaceae</taxon>
        <taxon>Marasmius</taxon>
    </lineage>
</organism>
<dbReference type="KEGG" id="more:E1B28_012699"/>
<dbReference type="EMBL" id="CM032188">
    <property type="protein sequence ID" value="KAG7088731.1"/>
    <property type="molecule type" value="Genomic_DNA"/>
</dbReference>
<dbReference type="GeneID" id="66081774"/>
<evidence type="ECO:0000313" key="2">
    <source>
        <dbReference type="Proteomes" id="UP001049176"/>
    </source>
</evidence>